<dbReference type="GO" id="GO:0030015">
    <property type="term" value="C:CCR4-NOT core complex"/>
    <property type="evidence" value="ECO:0007669"/>
    <property type="project" value="InterPro"/>
</dbReference>
<dbReference type="GO" id="GO:0017148">
    <property type="term" value="P:negative regulation of translation"/>
    <property type="evidence" value="ECO:0007669"/>
    <property type="project" value="InterPro"/>
</dbReference>
<dbReference type="CDD" id="cd20710">
    <property type="entry name" value="NOT1_connector"/>
    <property type="match status" value="1"/>
</dbReference>
<dbReference type="AlphaFoldDB" id="A0A9P6ZT23"/>
<gene>
    <name evidence="3" type="ORF">EV702DRAFT_1230723</name>
</gene>
<keyword evidence="4" id="KW-1185">Reference proteome</keyword>
<feature type="signal peptide" evidence="1">
    <location>
        <begin position="1"/>
        <end position="16"/>
    </location>
</feature>
<comment type="caution">
    <text evidence="3">The sequence shown here is derived from an EMBL/GenBank/DDBJ whole genome shotgun (WGS) entry which is preliminary data.</text>
</comment>
<evidence type="ECO:0000259" key="2">
    <source>
        <dbReference type="Pfam" id="PF12842"/>
    </source>
</evidence>
<accession>A0A9P6ZT23</accession>
<feature type="domain" description="CCR4-NOT transcription complex subunit 1" evidence="2">
    <location>
        <begin position="96"/>
        <end position="233"/>
    </location>
</feature>
<dbReference type="GO" id="GO:0000288">
    <property type="term" value="P:nuclear-transcribed mRNA catabolic process, deadenylation-dependent decay"/>
    <property type="evidence" value="ECO:0007669"/>
    <property type="project" value="TreeGrafter"/>
</dbReference>
<dbReference type="EMBL" id="JABBWD010000029">
    <property type="protein sequence ID" value="KAG1775993.1"/>
    <property type="molecule type" value="Genomic_DNA"/>
</dbReference>
<evidence type="ECO:0000313" key="3">
    <source>
        <dbReference type="EMBL" id="KAG1775993.1"/>
    </source>
</evidence>
<sequence>MIWPFFTLSVLSEVSAGAFFNIEETFGPYAALTKLETEEKLNLKFEIEMLCKDLNIDLATIEIMNIGPILNQFSRARALSIVVSMQLAPYNGNHSFKLTVQVAVDHAIQEIIIPVVERSVMIAGISIHELVAKDFAMEANEEKLHKAGHLMAQKLAGSLALVTCKEPLKSNLGGHLHSLVDHRFNDQTISEQVLAILMQDNVDVACAAIEKAAMERAVTEVDKGFAASYEACRCYRKIVADFYFPIALEQAGILGSCSSAVKLSASLPDPLCIKPTGLQPHQAAVYEYFALDSKCGAPMSHPSLTVLYACNEHLNPTLYTASPTPEPAIASHMISHQEAMEHFTGSAVWDKSEIPKVKALSPKVRRFGKWRVWESEGNARKASGLVYEVGLDRTGLDIGRTSAREVRQTILRNLEGLIIQLPIQSLAALPPNHDLHHLVRQILFVAASSIDHNCTPLHMSQKIVQLLYKTSSQLGREIYVALLDQLCHTFEDVAKEAIMWLLYAEDEDQQLAKNLFTDPHPNLQNFAAGLIRKCLCSGRGNFQNTALAVLKQNDVCALELRVESLQFRQLKNFFKGVSVTLIYRQGLLLMVKFSSKNPQDCLALTLDYQNLPFLQDTGITISPEPISVTRHVLPMPKMHCRNPASSRPVQPQNGSWNIIDQTFHEPKSLLSWGILNYTRFSTVS</sequence>
<organism evidence="3 4">
    <name type="scientific">Suillus placidus</name>
    <dbReference type="NCBI Taxonomy" id="48579"/>
    <lineage>
        <taxon>Eukaryota</taxon>
        <taxon>Fungi</taxon>
        <taxon>Dikarya</taxon>
        <taxon>Basidiomycota</taxon>
        <taxon>Agaricomycotina</taxon>
        <taxon>Agaricomycetes</taxon>
        <taxon>Agaricomycetidae</taxon>
        <taxon>Boletales</taxon>
        <taxon>Suillineae</taxon>
        <taxon>Suillaceae</taxon>
        <taxon>Suillus</taxon>
    </lineage>
</organism>
<dbReference type="PANTHER" id="PTHR13162">
    <property type="entry name" value="CCR4-NOT TRANSCRIPTION COMPLEX"/>
    <property type="match status" value="1"/>
</dbReference>
<dbReference type="GO" id="GO:0060090">
    <property type="term" value="F:molecular adaptor activity"/>
    <property type="evidence" value="ECO:0007669"/>
    <property type="project" value="TreeGrafter"/>
</dbReference>
<dbReference type="InterPro" id="IPR040398">
    <property type="entry name" value="Not1"/>
</dbReference>
<reference evidence="3" key="1">
    <citation type="journal article" date="2020" name="New Phytol.">
        <title>Comparative genomics reveals dynamic genome evolution in host specialist ectomycorrhizal fungi.</title>
        <authorList>
            <person name="Lofgren L.A."/>
            <person name="Nguyen N.H."/>
            <person name="Vilgalys R."/>
            <person name="Ruytinx J."/>
            <person name="Liao H.L."/>
            <person name="Branco S."/>
            <person name="Kuo A."/>
            <person name="LaButti K."/>
            <person name="Lipzen A."/>
            <person name="Andreopoulos W."/>
            <person name="Pangilinan J."/>
            <person name="Riley R."/>
            <person name="Hundley H."/>
            <person name="Na H."/>
            <person name="Barry K."/>
            <person name="Grigoriev I.V."/>
            <person name="Stajich J.E."/>
            <person name="Kennedy P.G."/>
        </authorList>
    </citation>
    <scope>NUCLEOTIDE SEQUENCE</scope>
    <source>
        <strain evidence="3">DOB743</strain>
    </source>
</reference>
<dbReference type="GO" id="GO:0000932">
    <property type="term" value="C:P-body"/>
    <property type="evidence" value="ECO:0007669"/>
    <property type="project" value="TreeGrafter"/>
</dbReference>
<dbReference type="Pfam" id="PF12842">
    <property type="entry name" value="DUF3819"/>
    <property type="match status" value="1"/>
</dbReference>
<keyword evidence="1" id="KW-0732">Signal</keyword>
<dbReference type="Gene3D" id="3.40.50.2300">
    <property type="match status" value="1"/>
</dbReference>
<protein>
    <recommendedName>
        <fullName evidence="2">CCR4-NOT transcription complex subunit 1 domain-containing protein</fullName>
    </recommendedName>
</protein>
<dbReference type="PANTHER" id="PTHR13162:SF8">
    <property type="entry name" value="CCR4-NOT TRANSCRIPTION COMPLEX SUBUNIT 1"/>
    <property type="match status" value="1"/>
</dbReference>
<evidence type="ECO:0000313" key="4">
    <source>
        <dbReference type="Proteomes" id="UP000714275"/>
    </source>
</evidence>
<name>A0A9P6ZT23_9AGAM</name>
<dbReference type="InterPro" id="IPR024557">
    <property type="entry name" value="CNOT1_dom_4"/>
</dbReference>
<feature type="chain" id="PRO_5040304099" description="CCR4-NOT transcription complex subunit 1 domain-containing protein" evidence="1">
    <location>
        <begin position="17"/>
        <end position="684"/>
    </location>
</feature>
<dbReference type="OrthoDB" id="2684402at2759"/>
<proteinExistence type="predicted"/>
<evidence type="ECO:0000256" key="1">
    <source>
        <dbReference type="SAM" id="SignalP"/>
    </source>
</evidence>
<dbReference type="Proteomes" id="UP000714275">
    <property type="component" value="Unassembled WGS sequence"/>
</dbReference>